<name>A0A0V0GM63_SOLCH</name>
<dbReference type="EMBL" id="GEDG01035242">
    <property type="protein sequence ID" value="JAP09316.1"/>
    <property type="molecule type" value="Transcribed_RNA"/>
</dbReference>
<evidence type="ECO:0000313" key="1">
    <source>
        <dbReference type="EMBL" id="JAP09316.1"/>
    </source>
</evidence>
<reference evidence="1" key="1">
    <citation type="submission" date="2015-12" db="EMBL/GenBank/DDBJ databases">
        <title>Gene expression during late stages of embryo sac development: a critical building block for successful pollen-pistil interactions.</title>
        <authorList>
            <person name="Liu Y."/>
            <person name="Joly V."/>
            <person name="Sabar M."/>
            <person name="Matton D.P."/>
        </authorList>
    </citation>
    <scope>NUCLEOTIDE SEQUENCE</scope>
</reference>
<dbReference type="AlphaFoldDB" id="A0A0V0GM63"/>
<organism evidence="1">
    <name type="scientific">Solanum chacoense</name>
    <name type="common">Chaco potato</name>
    <dbReference type="NCBI Taxonomy" id="4108"/>
    <lineage>
        <taxon>Eukaryota</taxon>
        <taxon>Viridiplantae</taxon>
        <taxon>Streptophyta</taxon>
        <taxon>Embryophyta</taxon>
        <taxon>Tracheophyta</taxon>
        <taxon>Spermatophyta</taxon>
        <taxon>Magnoliopsida</taxon>
        <taxon>eudicotyledons</taxon>
        <taxon>Gunneridae</taxon>
        <taxon>Pentapetalae</taxon>
        <taxon>asterids</taxon>
        <taxon>lamiids</taxon>
        <taxon>Solanales</taxon>
        <taxon>Solanaceae</taxon>
        <taxon>Solanoideae</taxon>
        <taxon>Solaneae</taxon>
        <taxon>Solanum</taxon>
    </lineage>
</organism>
<sequence>MTSESSSIKTELRPRCRQVSPNFTVWCLTELLQHNQGEPQVEPNQIFFNSVLSRAVSIEWRLPKAELSSQLFNLFFP</sequence>
<proteinExistence type="predicted"/>
<accession>A0A0V0GM63</accession>
<protein>
    <submittedName>
        <fullName evidence="1">Putative ovule protein</fullName>
    </submittedName>
</protein>